<name>A0ABR0NYT6_GOSAR</name>
<feature type="domain" description="RRM" evidence="3">
    <location>
        <begin position="10"/>
        <end position="87"/>
    </location>
</feature>
<organism evidence="4 5">
    <name type="scientific">Gossypium arboreum</name>
    <name type="common">Tree cotton</name>
    <name type="synonym">Gossypium nanking</name>
    <dbReference type="NCBI Taxonomy" id="29729"/>
    <lineage>
        <taxon>Eukaryota</taxon>
        <taxon>Viridiplantae</taxon>
        <taxon>Streptophyta</taxon>
        <taxon>Embryophyta</taxon>
        <taxon>Tracheophyta</taxon>
        <taxon>Spermatophyta</taxon>
        <taxon>Magnoliopsida</taxon>
        <taxon>eudicotyledons</taxon>
        <taxon>Gunneridae</taxon>
        <taxon>Pentapetalae</taxon>
        <taxon>rosids</taxon>
        <taxon>malvids</taxon>
        <taxon>Malvales</taxon>
        <taxon>Malvaceae</taxon>
        <taxon>Malvoideae</taxon>
        <taxon>Gossypium</taxon>
    </lineage>
</organism>
<dbReference type="PANTHER" id="PTHR48025:SF1">
    <property type="entry name" value="RRM DOMAIN-CONTAINING PROTEIN"/>
    <property type="match status" value="1"/>
</dbReference>
<sequence>MEERRGGFQITVFVYNIPASMHWKSLWALFSFHGKVVDAFIPEKRSRSGKRFGFVHFSNLTDAQRAISRLNGFVIIGSKIWVKLARFKERRYIWRKVSPQMRTKAINNPNKEGLEGENNRKECVEDVSWENNT</sequence>
<dbReference type="Gene3D" id="3.30.70.330">
    <property type="match status" value="1"/>
</dbReference>
<dbReference type="PANTHER" id="PTHR48025">
    <property type="entry name" value="OS02G0815200 PROTEIN"/>
    <property type="match status" value="1"/>
</dbReference>
<keyword evidence="5" id="KW-1185">Reference proteome</keyword>
<evidence type="ECO:0000259" key="3">
    <source>
        <dbReference type="PROSITE" id="PS50102"/>
    </source>
</evidence>
<dbReference type="SMART" id="SM00360">
    <property type="entry name" value="RRM"/>
    <property type="match status" value="1"/>
</dbReference>
<dbReference type="InterPro" id="IPR050502">
    <property type="entry name" value="Euk_RNA-bind_prot"/>
</dbReference>
<evidence type="ECO:0000256" key="1">
    <source>
        <dbReference type="ARBA" id="ARBA00022884"/>
    </source>
</evidence>
<dbReference type="EMBL" id="JARKNE010000008">
    <property type="protein sequence ID" value="KAK5811064.1"/>
    <property type="molecule type" value="Genomic_DNA"/>
</dbReference>
<evidence type="ECO:0000256" key="2">
    <source>
        <dbReference type="PROSITE-ProRule" id="PRU00176"/>
    </source>
</evidence>
<dbReference type="InterPro" id="IPR012677">
    <property type="entry name" value="Nucleotide-bd_a/b_plait_sf"/>
</dbReference>
<dbReference type="InterPro" id="IPR035979">
    <property type="entry name" value="RBD_domain_sf"/>
</dbReference>
<proteinExistence type="predicted"/>
<dbReference type="PROSITE" id="PS50102">
    <property type="entry name" value="RRM"/>
    <property type="match status" value="1"/>
</dbReference>
<evidence type="ECO:0000313" key="5">
    <source>
        <dbReference type="Proteomes" id="UP001358586"/>
    </source>
</evidence>
<comment type="caution">
    <text evidence="4">The sequence shown here is derived from an EMBL/GenBank/DDBJ whole genome shotgun (WGS) entry which is preliminary data.</text>
</comment>
<dbReference type="InterPro" id="IPR000504">
    <property type="entry name" value="RRM_dom"/>
</dbReference>
<dbReference type="Pfam" id="PF00076">
    <property type="entry name" value="RRM_1"/>
    <property type="match status" value="1"/>
</dbReference>
<dbReference type="SUPFAM" id="SSF54928">
    <property type="entry name" value="RNA-binding domain, RBD"/>
    <property type="match status" value="1"/>
</dbReference>
<evidence type="ECO:0000313" key="4">
    <source>
        <dbReference type="EMBL" id="KAK5811064.1"/>
    </source>
</evidence>
<gene>
    <name evidence="4" type="ORF">PVK06_026383</name>
</gene>
<reference evidence="4 5" key="1">
    <citation type="submission" date="2023-03" db="EMBL/GenBank/DDBJ databases">
        <title>WGS of Gossypium arboreum.</title>
        <authorList>
            <person name="Yu D."/>
        </authorList>
    </citation>
    <scope>NUCLEOTIDE SEQUENCE [LARGE SCALE GENOMIC DNA]</scope>
    <source>
        <tissue evidence="4">Leaf</tissue>
    </source>
</reference>
<dbReference type="CDD" id="cd00590">
    <property type="entry name" value="RRM_SF"/>
    <property type="match status" value="1"/>
</dbReference>
<keyword evidence="1 2" id="KW-0694">RNA-binding</keyword>
<protein>
    <recommendedName>
        <fullName evidence="3">RRM domain-containing protein</fullName>
    </recommendedName>
</protein>
<dbReference type="Proteomes" id="UP001358586">
    <property type="component" value="Chromosome 8"/>
</dbReference>
<accession>A0ABR0NYT6</accession>